<feature type="region of interest" description="Disordered" evidence="1">
    <location>
        <begin position="548"/>
        <end position="734"/>
    </location>
</feature>
<name>A6ZNU8_YEAS7</name>
<feature type="region of interest" description="Disordered" evidence="1">
    <location>
        <begin position="405"/>
        <end position="524"/>
    </location>
</feature>
<reference evidence="2 3" key="1">
    <citation type="journal article" date="2007" name="Proc. Natl. Acad. Sci. U.S.A.">
        <title>Genome sequencing and comparative analysis of Saccharomyces cerevisiae strain YJM789.</title>
        <authorList>
            <person name="Wei W."/>
            <person name="McCusker J.H."/>
            <person name="Hyman R.W."/>
            <person name="Jones T."/>
            <person name="Ning Y."/>
            <person name="Cao Z."/>
            <person name="Gu Z."/>
            <person name="Bruno D."/>
            <person name="Miranda M."/>
            <person name="Nguyen M."/>
            <person name="Wilhelmy J."/>
            <person name="Komp C."/>
            <person name="Tamse R."/>
            <person name="Wang X."/>
            <person name="Jia P."/>
            <person name="Luedi P."/>
            <person name="Oefner P.J."/>
            <person name="David L."/>
            <person name="Dietrich F.S."/>
            <person name="Li Y."/>
            <person name="Davis R.W."/>
            <person name="Steinmetz L.M."/>
        </authorList>
    </citation>
    <scope>NUCLEOTIDE SEQUENCE [LARGE SCALE GENOMIC DNA]</scope>
    <source>
        <strain evidence="2 3">YJM789</strain>
    </source>
</reference>
<dbReference type="EMBL" id="AAFW02000030">
    <property type="protein sequence ID" value="EDN63963.1"/>
    <property type="molecule type" value="Genomic_DNA"/>
</dbReference>
<proteinExistence type="predicted"/>
<comment type="caution">
    <text evidence="2">The sequence shown here is derived from an EMBL/GenBank/DDBJ whole genome shotgun (WGS) entry which is preliminary data.</text>
</comment>
<sequence>MSSNTSSLMSSPCVEKRSFSSTLKSFFTNPNKKRPSSKKVFSSNLSYANHLEESDVEDTLHVNKRKRVSGTSQHSDSLTQNNNNAPIIIYGTENTERPPLLPILPIQRLRLLREKQRVRNMRELGLIQSTEFPSITSSVILGSQSKSDEGGSYLCTSSTPSPIKNGSCTRQLAGKSGEDTNVGLPILKSLKNRSNRKKFHSQSKGTVWSANFEYDLSEYDAIQKKDNKDKEGNAGGDQKTSENRNNIKSSISNGNLATGPNLTSEIEDLRADINSNRLSNPQKNLLLKGPASTIAKTAPIQESFVPNSERSGTPTLKKNIEPKKDKESIVLPTVGFDFIKDNETPSKKTSPKATSSAGAVFKSSVEMGKTDKSTKTAEAPTLSFNFSQKANKTKAVDNTVPSTALFNFGGKSDTVTSASQPFKFGKTSEKSENHTESDAPPKSTAPIFSFGKQEENGDKGDDENEPKRKRRLPVSEDTNTKPLFDFGKTGDQKETKKGESEKDASGKPSFVFGASDKQAGGTPLFTFGKKADVTSNIDSSAQFTFGKAATAKETHTKPSETPATIVKKPTFTFGQSTSENKISEGSAKPTFSFSKSEEERKSSPISNEAAKPSFSFPGKPIDVQAPTDDKTLKPTFSFTEPAQIDSSVVSEPKKPSFAFASSKTSQPKPLFSFGKSDAAKEPPGSNTSFSFTKPPANETDKRPTPPSFTFGGSTTNNTTTTSTKPSFSFGAPESMKSTASTATASTAAANTEKLSNGFSFTKFNHNKEKSNSPTSFFDGSASSTPIPVLGKPTDATGDTTSKSAFSFGTANTNGTNASANSTSFSFNAPATGNGTTTASNTSGTNIAGTFNVGKPDQSIASGNTNGAGSAFGFSSSGTAATGAASNQSSFNFGNNGAGGLNPFTSATSSTNANAGLFNKPPSTNAQNINVPSAFNFTGNNSTPGGGSVFNMNGNTNANTVFAGSNNQPHQSQTPSFTTNSSFTPSTVPNINFSGLNGGITNTATNTLRPSDIFGANAASGSNSNVTNPSSIFGGAGGVPTTSFGQPQSAPNQMGMGTNNGMSMGGGVMANRKIARMRHSKR</sequence>
<evidence type="ECO:0000313" key="2">
    <source>
        <dbReference type="EMBL" id="EDN63963.1"/>
    </source>
</evidence>
<feature type="compositionally biased region" description="Polar residues" evidence="1">
    <location>
        <begin position="243"/>
        <end position="260"/>
    </location>
</feature>
<feature type="compositionally biased region" description="Low complexity" evidence="1">
    <location>
        <begin position="970"/>
        <end position="980"/>
    </location>
</feature>
<feature type="compositionally biased region" description="Basic and acidic residues" evidence="1">
    <location>
        <begin position="488"/>
        <end position="505"/>
    </location>
</feature>
<evidence type="ECO:0000313" key="3">
    <source>
        <dbReference type="Proteomes" id="UP000007060"/>
    </source>
</evidence>
<evidence type="ECO:0000256" key="1">
    <source>
        <dbReference type="SAM" id="MobiDB-lite"/>
    </source>
</evidence>
<dbReference type="HOGENOM" id="CLU_316464_0_0_1"/>
<feature type="compositionally biased region" description="Polar residues" evidence="1">
    <location>
        <begin position="154"/>
        <end position="170"/>
    </location>
</feature>
<gene>
    <name evidence="2" type="primary">NUP1</name>
    <name evidence="2" type="ORF">SCY_5166</name>
</gene>
<feature type="compositionally biased region" description="Polar residues" evidence="1">
    <location>
        <begin position="771"/>
        <end position="785"/>
    </location>
</feature>
<feature type="region of interest" description="Disordered" evidence="1">
    <location>
        <begin position="958"/>
        <end position="980"/>
    </location>
</feature>
<dbReference type="AlphaFoldDB" id="A6ZNU8"/>
<feature type="region of interest" description="Disordered" evidence="1">
    <location>
        <begin position="1028"/>
        <end position="1052"/>
    </location>
</feature>
<dbReference type="Proteomes" id="UP000007060">
    <property type="component" value="Unassembled WGS sequence"/>
</dbReference>
<feature type="compositionally biased region" description="Basic and acidic residues" evidence="1">
    <location>
        <begin position="426"/>
        <end position="439"/>
    </location>
</feature>
<protein>
    <submittedName>
        <fullName evidence="2">Nuclear pore complex subunit</fullName>
    </submittedName>
</protein>
<feature type="compositionally biased region" description="Polar residues" evidence="1">
    <location>
        <begin position="1039"/>
        <end position="1050"/>
    </location>
</feature>
<feature type="compositionally biased region" description="Polar residues" evidence="1">
    <location>
        <begin position="634"/>
        <end position="649"/>
    </location>
</feature>
<feature type="region of interest" description="Disordered" evidence="1">
    <location>
        <begin position="224"/>
        <end position="260"/>
    </location>
</feature>
<feature type="compositionally biased region" description="Low complexity" evidence="1">
    <location>
        <begin position="708"/>
        <end position="723"/>
    </location>
</feature>
<accession>A6ZNU8</accession>
<dbReference type="OrthoDB" id="4070102at2759"/>
<feature type="compositionally biased region" description="Polar residues" evidence="1">
    <location>
        <begin position="958"/>
        <end position="969"/>
    </location>
</feature>
<feature type="region of interest" description="Disordered" evidence="1">
    <location>
        <begin position="143"/>
        <end position="183"/>
    </location>
</feature>
<organism evidence="2 3">
    <name type="scientific">Saccharomyces cerevisiae (strain YJM789)</name>
    <name type="common">Baker's yeast</name>
    <dbReference type="NCBI Taxonomy" id="307796"/>
    <lineage>
        <taxon>Eukaryota</taxon>
        <taxon>Fungi</taxon>
        <taxon>Dikarya</taxon>
        <taxon>Ascomycota</taxon>
        <taxon>Saccharomycotina</taxon>
        <taxon>Saccharomycetes</taxon>
        <taxon>Saccharomycetales</taxon>
        <taxon>Saccharomycetaceae</taxon>
        <taxon>Saccharomyces</taxon>
    </lineage>
</organism>
<feature type="region of interest" description="Disordered" evidence="1">
    <location>
        <begin position="769"/>
        <end position="797"/>
    </location>
</feature>